<dbReference type="EMBL" id="CAJPWZ010001233">
    <property type="protein sequence ID" value="CAG2210474.1"/>
    <property type="molecule type" value="Genomic_DNA"/>
</dbReference>
<gene>
    <name evidence="3" type="ORF">MEDL_24548</name>
</gene>
<evidence type="ECO:0000256" key="1">
    <source>
        <dbReference type="SAM" id="MobiDB-lite"/>
    </source>
</evidence>
<dbReference type="PROSITE" id="PS00028">
    <property type="entry name" value="ZINC_FINGER_C2H2_1"/>
    <property type="match status" value="1"/>
</dbReference>
<dbReference type="PANTHER" id="PTHR33845">
    <property type="entry name" value="C2H2-TYPE DOMAIN-CONTAINING PROTEIN"/>
    <property type="match status" value="1"/>
</dbReference>
<feature type="region of interest" description="Disordered" evidence="1">
    <location>
        <begin position="201"/>
        <end position="223"/>
    </location>
</feature>
<name>A0A8S3RWE0_MYTED</name>
<evidence type="ECO:0000313" key="3">
    <source>
        <dbReference type="EMBL" id="CAG2210474.1"/>
    </source>
</evidence>
<dbReference type="PANTHER" id="PTHR33845:SF1">
    <property type="entry name" value="C2H2-TYPE DOMAIN-CONTAINING PROTEIN"/>
    <property type="match status" value="1"/>
</dbReference>
<protein>
    <recommendedName>
        <fullName evidence="2">C2H2-type domain-containing protein</fullName>
    </recommendedName>
</protein>
<evidence type="ECO:0000259" key="2">
    <source>
        <dbReference type="PROSITE" id="PS00028"/>
    </source>
</evidence>
<keyword evidence="4" id="KW-1185">Reference proteome</keyword>
<reference evidence="3" key="1">
    <citation type="submission" date="2021-03" db="EMBL/GenBank/DDBJ databases">
        <authorList>
            <person name="Bekaert M."/>
        </authorList>
    </citation>
    <scope>NUCLEOTIDE SEQUENCE</scope>
</reference>
<accession>A0A8S3RWE0</accession>
<sequence length="648" mass="72214">MADDTLRCGISAFRTDECGCYYLFPHEHDAIKIKCCFKDVTSHLKSVGVATGGSYRHFSLGEPMTEGQLILYRVGLFDDRLYRDVTVCPHHRYKLGIYFKQNKTCSHPSHSGNGKAYRGITVQESRDVLQSFGVLLPVGTGLCRSCSKKVAPSTIEDTKDLDTTEEEKTETSSCLSIMNIDGESSAKTDIQPSTADTDFLTFSQDDDDSIAKTETQPSTAETDSMTFSQDVNDVNTALSLLSNGKMSPLKYQVRTDIASLHPSSKRMLKRKATTAIEALMDCLAPGQASELTELIKMEKQHSPVPDLTNTIVKLYENTNDCNIKKQMLSMLAKDYTKKQLQEMIPGLTVYGIDQARLHASVHGEGSQVPKHIKQNRQRLPQEKQIIAFKAFGVGCGNVMSEEQLKKICPSPLSATEIVVISDFVVPKKEAGSITYKAHDLVTDTIAVELPVDSNHNETMQPLSNSIFTCIEPCCSRVFQTYSGLESHILLGNHQIKLNRISTYDNIKIKWKESCLNIAEHATVSRDSKLTPGSPSSDMGWAIKKDRKNQRFTENVKTYLRAIFNAGEQSGRKSNADDVSRNMRVCRDENGNKMFQPDECLQPSQIASFFSRLCVMTRNTRPQQTLDDEDLEPALNLIDAMEAMDVLNS</sequence>
<feature type="compositionally biased region" description="Polar residues" evidence="1">
    <location>
        <begin position="212"/>
        <end position="223"/>
    </location>
</feature>
<organism evidence="3 4">
    <name type="scientific">Mytilus edulis</name>
    <name type="common">Blue mussel</name>
    <dbReference type="NCBI Taxonomy" id="6550"/>
    <lineage>
        <taxon>Eukaryota</taxon>
        <taxon>Metazoa</taxon>
        <taxon>Spiralia</taxon>
        <taxon>Lophotrochozoa</taxon>
        <taxon>Mollusca</taxon>
        <taxon>Bivalvia</taxon>
        <taxon>Autobranchia</taxon>
        <taxon>Pteriomorphia</taxon>
        <taxon>Mytilida</taxon>
        <taxon>Mytiloidea</taxon>
        <taxon>Mytilidae</taxon>
        <taxon>Mytilinae</taxon>
        <taxon>Mytilus</taxon>
    </lineage>
</organism>
<dbReference type="InterPro" id="IPR013087">
    <property type="entry name" value="Znf_C2H2_type"/>
</dbReference>
<proteinExistence type="predicted"/>
<dbReference type="OrthoDB" id="6145519at2759"/>
<feature type="domain" description="C2H2-type" evidence="2">
    <location>
        <begin position="469"/>
        <end position="493"/>
    </location>
</feature>
<dbReference type="AlphaFoldDB" id="A0A8S3RWE0"/>
<dbReference type="Proteomes" id="UP000683360">
    <property type="component" value="Unassembled WGS sequence"/>
</dbReference>
<evidence type="ECO:0000313" key="4">
    <source>
        <dbReference type="Proteomes" id="UP000683360"/>
    </source>
</evidence>
<comment type="caution">
    <text evidence="3">The sequence shown here is derived from an EMBL/GenBank/DDBJ whole genome shotgun (WGS) entry which is preliminary data.</text>
</comment>